<evidence type="ECO:0000256" key="1">
    <source>
        <dbReference type="ARBA" id="ARBA00022679"/>
    </source>
</evidence>
<keyword evidence="3" id="KW-0418">Kinase</keyword>
<dbReference type="CDD" id="cd07995">
    <property type="entry name" value="TPK"/>
    <property type="match status" value="1"/>
</dbReference>
<evidence type="ECO:0000259" key="6">
    <source>
        <dbReference type="SMART" id="SM00983"/>
    </source>
</evidence>
<gene>
    <name evidence="7" type="ORF">A3783_03605</name>
</gene>
<keyword evidence="2" id="KW-0547">Nucleotide-binding</keyword>
<evidence type="ECO:0000256" key="4">
    <source>
        <dbReference type="ARBA" id="ARBA00022840"/>
    </source>
</evidence>
<dbReference type="PANTHER" id="PTHR41299">
    <property type="entry name" value="THIAMINE PYROPHOSPHOKINASE"/>
    <property type="match status" value="1"/>
</dbReference>
<dbReference type="EMBL" id="LVVL01000001">
    <property type="protein sequence ID" value="OAN15038.1"/>
    <property type="molecule type" value="Genomic_DNA"/>
</dbReference>
<dbReference type="RefSeq" id="WP_028106006.1">
    <property type="nucleotide sequence ID" value="NZ_LVVL01000001.1"/>
</dbReference>
<dbReference type="InterPro" id="IPR007373">
    <property type="entry name" value="Thiamin_PyroPKinase_B1-bd"/>
</dbReference>
<organism evidence="7 8">
    <name type="scientific">Exiguobacterium undae</name>
    <dbReference type="NCBI Taxonomy" id="169177"/>
    <lineage>
        <taxon>Bacteria</taxon>
        <taxon>Bacillati</taxon>
        <taxon>Bacillota</taxon>
        <taxon>Bacilli</taxon>
        <taxon>Bacillales</taxon>
        <taxon>Bacillales Family XII. Incertae Sedis</taxon>
        <taxon>Exiguobacterium</taxon>
    </lineage>
</organism>
<dbReference type="SUPFAM" id="SSF63999">
    <property type="entry name" value="Thiamin pyrophosphokinase, catalytic domain"/>
    <property type="match status" value="1"/>
</dbReference>
<dbReference type="InterPro" id="IPR036371">
    <property type="entry name" value="TPK_B1-bd_sf"/>
</dbReference>
<proteinExistence type="predicted"/>
<evidence type="ECO:0000313" key="8">
    <source>
        <dbReference type="Proteomes" id="UP000078447"/>
    </source>
</evidence>
<comment type="caution">
    <text evidence="7">The sequence shown here is derived from an EMBL/GenBank/DDBJ whole genome shotgun (WGS) entry which is preliminary data.</text>
</comment>
<keyword evidence="8" id="KW-1185">Reference proteome</keyword>
<accession>A0ABX2V9Z2</accession>
<dbReference type="InterPro" id="IPR007371">
    <property type="entry name" value="TPK_catalytic"/>
</dbReference>
<dbReference type="Gene3D" id="3.40.50.10240">
    <property type="entry name" value="Thiamin pyrophosphokinase, catalytic domain"/>
    <property type="match status" value="1"/>
</dbReference>
<dbReference type="InterPro" id="IPR036759">
    <property type="entry name" value="TPK_catalytic_sf"/>
</dbReference>
<evidence type="ECO:0000256" key="5">
    <source>
        <dbReference type="NCBIfam" id="TIGR01378"/>
    </source>
</evidence>
<protein>
    <recommendedName>
        <fullName evidence="5">Thiamine diphosphokinase</fullName>
        <ecNumber evidence="5">2.7.6.2</ecNumber>
    </recommendedName>
</protein>
<evidence type="ECO:0000256" key="2">
    <source>
        <dbReference type="ARBA" id="ARBA00022741"/>
    </source>
</evidence>
<dbReference type="Pfam" id="PF04265">
    <property type="entry name" value="TPK_B1_binding"/>
    <property type="match status" value="1"/>
</dbReference>
<evidence type="ECO:0000313" key="7">
    <source>
        <dbReference type="EMBL" id="OAN15038.1"/>
    </source>
</evidence>
<keyword evidence="4" id="KW-0067">ATP-binding</keyword>
<dbReference type="InterPro" id="IPR006282">
    <property type="entry name" value="Thi_PPkinase"/>
</dbReference>
<keyword evidence="1" id="KW-0808">Transferase</keyword>
<dbReference type="Pfam" id="PF04263">
    <property type="entry name" value="TPK_catalytic"/>
    <property type="match status" value="1"/>
</dbReference>
<dbReference type="PANTHER" id="PTHR41299:SF1">
    <property type="entry name" value="THIAMINE PYROPHOSPHOKINASE"/>
    <property type="match status" value="1"/>
</dbReference>
<evidence type="ECO:0000256" key="3">
    <source>
        <dbReference type="ARBA" id="ARBA00022777"/>
    </source>
</evidence>
<name>A0ABX2V9Z2_9BACL</name>
<dbReference type="Proteomes" id="UP000078447">
    <property type="component" value="Unassembled WGS sequence"/>
</dbReference>
<feature type="domain" description="Thiamin pyrophosphokinase thiamin-binding" evidence="6">
    <location>
        <begin position="130"/>
        <end position="194"/>
    </location>
</feature>
<dbReference type="SMART" id="SM00983">
    <property type="entry name" value="TPK_B1_binding"/>
    <property type="match status" value="1"/>
</dbReference>
<sequence length="210" mass="23064">MRAVIVAAGPVEDIPSLTPFIEENTVVIAVDGGVATLVQQGLAFDLAIGDFDSLGYTPEGAVIHPAEKDETDLELALRHVSEQYEVTDVLIFGATGGRLDMTLQNVYLLKQFPAARLVTKREEVRFLQEGHDQIKADQYHYLSFIPLVPTRLTLRGVKYPLTDHDVPVGGSLTVSNEWTDHQLADVTVHTGEVIVLRSLSDVELPPPTLR</sequence>
<reference evidence="7 8" key="1">
    <citation type="submission" date="2016-03" db="EMBL/GenBank/DDBJ databases">
        <authorList>
            <person name="Cho S.-Y."/>
            <person name="Lim S."/>
            <person name="Kim H."/>
            <person name="Soh E.H."/>
            <person name="Moon J.S."/>
        </authorList>
    </citation>
    <scope>NUCLEOTIDE SEQUENCE [LARGE SCALE GENOMIC DNA]</scope>
    <source>
        <strain evidence="7 8">KCTC 3810</strain>
    </source>
</reference>
<dbReference type="InterPro" id="IPR053149">
    <property type="entry name" value="TPK"/>
</dbReference>
<dbReference type="EC" id="2.7.6.2" evidence="5"/>
<dbReference type="NCBIfam" id="TIGR01378">
    <property type="entry name" value="thi_PPkinase"/>
    <property type="match status" value="1"/>
</dbReference>
<dbReference type="SUPFAM" id="SSF63862">
    <property type="entry name" value="Thiamin pyrophosphokinase, substrate-binding domain"/>
    <property type="match status" value="1"/>
</dbReference>